<evidence type="ECO:0000313" key="2">
    <source>
        <dbReference type="Proteomes" id="UP000789405"/>
    </source>
</evidence>
<protein>
    <submittedName>
        <fullName evidence="1">16438_t:CDS:1</fullName>
    </submittedName>
</protein>
<gene>
    <name evidence="1" type="ORF">DERYTH_LOCUS3286</name>
</gene>
<dbReference type="EMBL" id="CAJVPY010001138">
    <property type="protein sequence ID" value="CAG8508964.1"/>
    <property type="molecule type" value="Genomic_DNA"/>
</dbReference>
<proteinExistence type="predicted"/>
<dbReference type="Proteomes" id="UP000789405">
    <property type="component" value="Unassembled WGS sequence"/>
</dbReference>
<evidence type="ECO:0000313" key="1">
    <source>
        <dbReference type="EMBL" id="CAG8508964.1"/>
    </source>
</evidence>
<sequence length="180" mass="21671">MSLNENKENNFFPSHITLEQLGLDDYENNELVQEVVQDLWKFFQSKNYKKELDLVLMGQLMAFEYNQINKNTKENTRQNFNYQFNNDIKLCKNTYLKLIRVGNDYLIHVKENLVTKGLVERFNVNEILKKISLKPLSKEYQKYLYYEIRKYVDIEFQEITCPKPSYHGLINNFSFIKVKI</sequence>
<reference evidence="1" key="1">
    <citation type="submission" date="2021-06" db="EMBL/GenBank/DDBJ databases">
        <authorList>
            <person name="Kallberg Y."/>
            <person name="Tangrot J."/>
            <person name="Rosling A."/>
        </authorList>
    </citation>
    <scope>NUCLEOTIDE SEQUENCE</scope>
    <source>
        <strain evidence="1">MA453B</strain>
    </source>
</reference>
<organism evidence="1 2">
    <name type="scientific">Dentiscutata erythropus</name>
    <dbReference type="NCBI Taxonomy" id="1348616"/>
    <lineage>
        <taxon>Eukaryota</taxon>
        <taxon>Fungi</taxon>
        <taxon>Fungi incertae sedis</taxon>
        <taxon>Mucoromycota</taxon>
        <taxon>Glomeromycotina</taxon>
        <taxon>Glomeromycetes</taxon>
        <taxon>Diversisporales</taxon>
        <taxon>Gigasporaceae</taxon>
        <taxon>Dentiscutata</taxon>
    </lineage>
</organism>
<comment type="caution">
    <text evidence="1">The sequence shown here is derived from an EMBL/GenBank/DDBJ whole genome shotgun (WGS) entry which is preliminary data.</text>
</comment>
<accession>A0A9N8ZWD2</accession>
<keyword evidence="2" id="KW-1185">Reference proteome</keyword>
<dbReference type="AlphaFoldDB" id="A0A9N8ZWD2"/>
<name>A0A9N8ZWD2_9GLOM</name>
<dbReference type="OrthoDB" id="2420782at2759"/>